<organism evidence="2 3">
    <name type="scientific">Bimuria novae-zelandiae CBS 107.79</name>
    <dbReference type="NCBI Taxonomy" id="1447943"/>
    <lineage>
        <taxon>Eukaryota</taxon>
        <taxon>Fungi</taxon>
        <taxon>Dikarya</taxon>
        <taxon>Ascomycota</taxon>
        <taxon>Pezizomycotina</taxon>
        <taxon>Dothideomycetes</taxon>
        <taxon>Pleosporomycetidae</taxon>
        <taxon>Pleosporales</taxon>
        <taxon>Massarineae</taxon>
        <taxon>Didymosphaeriaceae</taxon>
        <taxon>Bimuria</taxon>
    </lineage>
</organism>
<evidence type="ECO:0000313" key="2">
    <source>
        <dbReference type="EMBL" id="KAF1979882.1"/>
    </source>
</evidence>
<dbReference type="AlphaFoldDB" id="A0A6A5VVW8"/>
<name>A0A6A5VVW8_9PLEO</name>
<sequence>MTILPWRYRRKSKKTTSGIPDPASTPSIEQPGPQIGGEATSRDDTKNRDIPQMTRSIKAPAWFLENCVSTAIELKSRHIPLVVREPGLSEESTTSAFPGRQFQMEPAIYAALHAAIRKSGDQRELSDRKSVQFQKTHVSLHIPKQRSSKGAPKFFQAIVEYFARDIGAHLVSLSIDDVDDIAEYFALIASNSGEEVESYVKRCFAEDELTDKESTLEATQSVKKKSLKPEFPFREILEAPLRKSEDQSLSEHAASRTPVIIHFPDAHHYSSYDSYRRYRGYDGWQSTIVSRLRSFITSSSGFADRILVISSSYVTASYKTTNPIVVAPLRTKDQLDLLQNGDGNNSLVREDNIRILQRKLRRNYTRSSNPLIEPYAEWGFLEEAQSVVLTQRLMSEQELETVAEQIGEGARVIDVLRAISTAGRRAELLETWNEEPEESKK</sequence>
<dbReference type="OrthoDB" id="39734at2759"/>
<dbReference type="Proteomes" id="UP000800036">
    <property type="component" value="Unassembled WGS sequence"/>
</dbReference>
<reference evidence="2" key="1">
    <citation type="journal article" date="2020" name="Stud. Mycol.">
        <title>101 Dothideomycetes genomes: a test case for predicting lifestyles and emergence of pathogens.</title>
        <authorList>
            <person name="Haridas S."/>
            <person name="Albert R."/>
            <person name="Binder M."/>
            <person name="Bloem J."/>
            <person name="Labutti K."/>
            <person name="Salamov A."/>
            <person name="Andreopoulos B."/>
            <person name="Baker S."/>
            <person name="Barry K."/>
            <person name="Bills G."/>
            <person name="Bluhm B."/>
            <person name="Cannon C."/>
            <person name="Castanera R."/>
            <person name="Culley D."/>
            <person name="Daum C."/>
            <person name="Ezra D."/>
            <person name="Gonzalez J."/>
            <person name="Henrissat B."/>
            <person name="Kuo A."/>
            <person name="Liang C."/>
            <person name="Lipzen A."/>
            <person name="Lutzoni F."/>
            <person name="Magnuson J."/>
            <person name="Mondo S."/>
            <person name="Nolan M."/>
            <person name="Ohm R."/>
            <person name="Pangilinan J."/>
            <person name="Park H.-J."/>
            <person name="Ramirez L."/>
            <person name="Alfaro M."/>
            <person name="Sun H."/>
            <person name="Tritt A."/>
            <person name="Yoshinaga Y."/>
            <person name="Zwiers L.-H."/>
            <person name="Turgeon B."/>
            <person name="Goodwin S."/>
            <person name="Spatafora J."/>
            <person name="Crous P."/>
            <person name="Grigoriev I."/>
        </authorList>
    </citation>
    <scope>NUCLEOTIDE SEQUENCE</scope>
    <source>
        <strain evidence="2">CBS 107.79</strain>
    </source>
</reference>
<dbReference type="EMBL" id="ML976657">
    <property type="protein sequence ID" value="KAF1979882.1"/>
    <property type="molecule type" value="Genomic_DNA"/>
</dbReference>
<evidence type="ECO:0000313" key="3">
    <source>
        <dbReference type="Proteomes" id="UP000800036"/>
    </source>
</evidence>
<feature type="compositionally biased region" description="Basic and acidic residues" evidence="1">
    <location>
        <begin position="40"/>
        <end position="49"/>
    </location>
</feature>
<evidence type="ECO:0000256" key="1">
    <source>
        <dbReference type="SAM" id="MobiDB-lite"/>
    </source>
</evidence>
<protein>
    <submittedName>
        <fullName evidence="2">Uncharacterized protein</fullName>
    </submittedName>
</protein>
<feature type="region of interest" description="Disordered" evidence="1">
    <location>
        <begin position="1"/>
        <end position="49"/>
    </location>
</feature>
<gene>
    <name evidence="2" type="ORF">BU23DRAFT_107907</name>
</gene>
<keyword evidence="3" id="KW-1185">Reference proteome</keyword>
<proteinExistence type="predicted"/>
<accession>A0A6A5VVW8</accession>